<accession>A0A388KHV0</accession>
<dbReference type="Pfam" id="PF00180">
    <property type="entry name" value="Iso_dh"/>
    <property type="match status" value="1"/>
</dbReference>
<dbReference type="OrthoDB" id="419183at2759"/>
<evidence type="ECO:0000256" key="1">
    <source>
        <dbReference type="ARBA" id="ARBA00007769"/>
    </source>
</evidence>
<dbReference type="Proteomes" id="UP000265515">
    <property type="component" value="Unassembled WGS sequence"/>
</dbReference>
<name>A0A388KHV0_CHABU</name>
<dbReference type="AlphaFoldDB" id="A0A388KHV0"/>
<dbReference type="Gramene" id="GBG69587">
    <property type="protein sequence ID" value="GBG69587"/>
    <property type="gene ID" value="CBR_g4419"/>
</dbReference>
<keyword evidence="4" id="KW-1185">Reference proteome</keyword>
<proteinExistence type="inferred from homology"/>
<dbReference type="EMBL" id="BFEA01000117">
    <property type="protein sequence ID" value="GBG69587.1"/>
    <property type="molecule type" value="Genomic_DNA"/>
</dbReference>
<comment type="similarity">
    <text evidence="1">Belongs to the isocitrate and isopropylmalate dehydrogenases family.</text>
</comment>
<dbReference type="SUPFAM" id="SSF53659">
    <property type="entry name" value="Isocitrate/Isopropylmalate dehydrogenase-like"/>
    <property type="match status" value="1"/>
</dbReference>
<sequence length="72" mass="8041">MMLRYQFGLPVLADLLQQAIKASLEDGVRTKDMSSASNKTIITTEEMGDRIVQAMEYFQSFKVPGNLVEVGE</sequence>
<comment type="caution">
    <text evidence="3">The sequence shown here is derived from an EMBL/GenBank/DDBJ whole genome shotgun (WGS) entry which is preliminary data.</text>
</comment>
<evidence type="ECO:0000313" key="4">
    <source>
        <dbReference type="Proteomes" id="UP000265515"/>
    </source>
</evidence>
<feature type="domain" description="Isopropylmalate dehydrogenase-like" evidence="2">
    <location>
        <begin position="1"/>
        <end position="51"/>
    </location>
</feature>
<reference evidence="3 4" key="1">
    <citation type="journal article" date="2018" name="Cell">
        <title>The Chara Genome: Secondary Complexity and Implications for Plant Terrestrialization.</title>
        <authorList>
            <person name="Nishiyama T."/>
            <person name="Sakayama H."/>
            <person name="Vries J.D."/>
            <person name="Buschmann H."/>
            <person name="Saint-Marcoux D."/>
            <person name="Ullrich K.K."/>
            <person name="Haas F.B."/>
            <person name="Vanderstraeten L."/>
            <person name="Becker D."/>
            <person name="Lang D."/>
            <person name="Vosolsobe S."/>
            <person name="Rombauts S."/>
            <person name="Wilhelmsson P.K.I."/>
            <person name="Janitza P."/>
            <person name="Kern R."/>
            <person name="Heyl A."/>
            <person name="Rumpler F."/>
            <person name="Villalobos L.I.A.C."/>
            <person name="Clay J.M."/>
            <person name="Skokan R."/>
            <person name="Toyoda A."/>
            <person name="Suzuki Y."/>
            <person name="Kagoshima H."/>
            <person name="Schijlen E."/>
            <person name="Tajeshwar N."/>
            <person name="Catarino B."/>
            <person name="Hetherington A.J."/>
            <person name="Saltykova A."/>
            <person name="Bonnot C."/>
            <person name="Breuninger H."/>
            <person name="Symeonidi A."/>
            <person name="Radhakrishnan G.V."/>
            <person name="Van Nieuwerburgh F."/>
            <person name="Deforce D."/>
            <person name="Chang C."/>
            <person name="Karol K.G."/>
            <person name="Hedrich R."/>
            <person name="Ulvskov P."/>
            <person name="Glockner G."/>
            <person name="Delwiche C.F."/>
            <person name="Petrasek J."/>
            <person name="Van de Peer Y."/>
            <person name="Friml J."/>
            <person name="Beilby M."/>
            <person name="Dolan L."/>
            <person name="Kohara Y."/>
            <person name="Sugano S."/>
            <person name="Fujiyama A."/>
            <person name="Delaux P.-M."/>
            <person name="Quint M."/>
            <person name="TheiBen G."/>
            <person name="Hagemann M."/>
            <person name="Harholt J."/>
            <person name="Dunand C."/>
            <person name="Zachgo S."/>
            <person name="Langdale J."/>
            <person name="Maumus F."/>
            <person name="Straeten D.V.D."/>
            <person name="Gould S.B."/>
            <person name="Rensing S.A."/>
        </authorList>
    </citation>
    <scope>NUCLEOTIDE SEQUENCE [LARGE SCALE GENOMIC DNA]</scope>
    <source>
        <strain evidence="3 4">S276</strain>
    </source>
</reference>
<protein>
    <recommendedName>
        <fullName evidence="2">Isopropylmalate dehydrogenase-like domain-containing protein</fullName>
    </recommendedName>
</protein>
<gene>
    <name evidence="3" type="ORF">CBR_g4419</name>
</gene>
<evidence type="ECO:0000313" key="3">
    <source>
        <dbReference type="EMBL" id="GBG69587.1"/>
    </source>
</evidence>
<organism evidence="3 4">
    <name type="scientific">Chara braunii</name>
    <name type="common">Braun's stonewort</name>
    <dbReference type="NCBI Taxonomy" id="69332"/>
    <lineage>
        <taxon>Eukaryota</taxon>
        <taxon>Viridiplantae</taxon>
        <taxon>Streptophyta</taxon>
        <taxon>Charophyceae</taxon>
        <taxon>Charales</taxon>
        <taxon>Characeae</taxon>
        <taxon>Chara</taxon>
    </lineage>
</organism>
<dbReference type="InterPro" id="IPR024084">
    <property type="entry name" value="IsoPropMal-DH-like_dom"/>
</dbReference>
<evidence type="ECO:0000259" key="2">
    <source>
        <dbReference type="Pfam" id="PF00180"/>
    </source>
</evidence>
<dbReference type="Gene3D" id="3.40.718.10">
    <property type="entry name" value="Isopropylmalate Dehydrogenase"/>
    <property type="match status" value="1"/>
</dbReference>